<dbReference type="SUPFAM" id="SSF53383">
    <property type="entry name" value="PLP-dependent transferases"/>
    <property type="match status" value="1"/>
</dbReference>
<dbReference type="CDD" id="cd00609">
    <property type="entry name" value="AAT_like"/>
    <property type="match status" value="1"/>
</dbReference>
<organism evidence="5 6">
    <name type="scientific">Phaeovibrio sulfidiphilus</name>
    <dbReference type="NCBI Taxonomy" id="1220600"/>
    <lineage>
        <taxon>Bacteria</taxon>
        <taxon>Pseudomonadati</taxon>
        <taxon>Pseudomonadota</taxon>
        <taxon>Alphaproteobacteria</taxon>
        <taxon>Rhodospirillales</taxon>
        <taxon>Rhodospirillaceae</taxon>
        <taxon>Phaeovibrio</taxon>
    </lineage>
</organism>
<dbReference type="InterPro" id="IPR015422">
    <property type="entry name" value="PyrdxlP-dep_Trfase_small"/>
</dbReference>
<comment type="cofactor">
    <cofactor evidence="1">
        <name>pyridoxal 5'-phosphate</name>
        <dbReference type="ChEBI" id="CHEBI:597326"/>
    </cofactor>
</comment>
<dbReference type="InterPro" id="IPR015421">
    <property type="entry name" value="PyrdxlP-dep_Trfase_major"/>
</dbReference>
<dbReference type="EMBL" id="JACZHT010000001">
    <property type="protein sequence ID" value="MBE1236248.1"/>
    <property type="molecule type" value="Genomic_DNA"/>
</dbReference>
<protein>
    <submittedName>
        <fullName evidence="5">Aminotransferase class I/II-fold pyridoxal phosphate-dependent enzyme</fullName>
    </submittedName>
</protein>
<keyword evidence="3" id="KW-0808">Transferase</keyword>
<gene>
    <name evidence="5" type="ORF">IHV25_01075</name>
</gene>
<dbReference type="RefSeq" id="WP_192533117.1">
    <property type="nucleotide sequence ID" value="NZ_JACZHT010000001.1"/>
</dbReference>
<feature type="domain" description="Aminotransferase class I/classII large" evidence="4">
    <location>
        <begin position="31"/>
        <end position="402"/>
    </location>
</feature>
<dbReference type="Pfam" id="PF00155">
    <property type="entry name" value="Aminotran_1_2"/>
    <property type="match status" value="1"/>
</dbReference>
<name>A0A8J6YX07_9PROT</name>
<comment type="caution">
    <text evidence="5">The sequence shown here is derived from an EMBL/GenBank/DDBJ whole genome shotgun (WGS) entry which is preliminary data.</text>
</comment>
<dbReference type="PANTHER" id="PTHR42832:SF3">
    <property type="entry name" value="L-GLUTAMINE--4-(METHYLSULFANYL)-2-OXOBUTANOATE AMINOTRANSFERASE"/>
    <property type="match status" value="1"/>
</dbReference>
<keyword evidence="2 5" id="KW-0032">Aminotransferase</keyword>
<evidence type="ECO:0000256" key="2">
    <source>
        <dbReference type="ARBA" id="ARBA00022576"/>
    </source>
</evidence>
<dbReference type="InterPro" id="IPR050881">
    <property type="entry name" value="LL-DAP_aminotransferase"/>
</dbReference>
<evidence type="ECO:0000313" key="5">
    <source>
        <dbReference type="EMBL" id="MBE1236248.1"/>
    </source>
</evidence>
<evidence type="ECO:0000259" key="4">
    <source>
        <dbReference type="Pfam" id="PF00155"/>
    </source>
</evidence>
<dbReference type="AlphaFoldDB" id="A0A8J6YX07"/>
<dbReference type="PANTHER" id="PTHR42832">
    <property type="entry name" value="AMINO ACID AMINOTRANSFERASE"/>
    <property type="match status" value="1"/>
</dbReference>
<dbReference type="GO" id="GO:0030170">
    <property type="term" value="F:pyridoxal phosphate binding"/>
    <property type="evidence" value="ECO:0007669"/>
    <property type="project" value="InterPro"/>
</dbReference>
<accession>A0A8J6YX07</accession>
<dbReference type="InterPro" id="IPR015424">
    <property type="entry name" value="PyrdxlP-dep_Trfase"/>
</dbReference>
<proteinExistence type="predicted"/>
<dbReference type="Gene3D" id="3.40.640.10">
    <property type="entry name" value="Type I PLP-dependent aspartate aminotransferase-like (Major domain)"/>
    <property type="match status" value="1"/>
</dbReference>
<evidence type="ECO:0000313" key="6">
    <source>
        <dbReference type="Proteomes" id="UP000631034"/>
    </source>
</evidence>
<keyword evidence="6" id="KW-1185">Reference proteome</keyword>
<evidence type="ECO:0000256" key="3">
    <source>
        <dbReference type="ARBA" id="ARBA00022679"/>
    </source>
</evidence>
<dbReference type="Gene3D" id="3.90.1150.10">
    <property type="entry name" value="Aspartate Aminotransferase, domain 1"/>
    <property type="match status" value="1"/>
</dbReference>
<evidence type="ECO:0000256" key="1">
    <source>
        <dbReference type="ARBA" id="ARBA00001933"/>
    </source>
</evidence>
<reference evidence="5" key="1">
    <citation type="submission" date="2020-10" db="EMBL/GenBank/DDBJ databases">
        <title>Genome sequence of the unusual species of purple photosynthetic bacteria, Phaeovibrio sulfidiphilus DSM 23193, type strain.</title>
        <authorList>
            <person name="Kyndt J.A."/>
            <person name="Meyer T.E."/>
        </authorList>
    </citation>
    <scope>NUCLEOTIDE SEQUENCE</scope>
    <source>
        <strain evidence="5">DSM 23193</strain>
    </source>
</reference>
<sequence>MIPDPLAQLPDYPFARLRTLLGDTPPGKPPVDLSLGEPQHAPPAFLTEVLDRNADGWRAYPPVAGTPEWKAAVCGWLARRYDLPEGMVDPAAVLPASGTREALFALGQLLLPAGLAGTGGADGTGGTARAPLVIMPDPAYLPYLGAAVLNGATPWPVPWSRTAATGGFPSLPDTVWEQARMAYICSPSNPQGTLVSREGWRRLVEKARATDTILIADECYSEIYDREAPAGVLEAVRDLGGSLKNVLVLNSLSKRSNAAGLRSGFIAGDPDLVAAFARMRAYGAAGMPRPVQAASAALWNDETHVEENRALYRRKFDLAEKILGHRPGFRRPEGGFFLWFDATGLGPSSEAVALRLWAEQGVKVLPAQYMMVGSDSLPEDRMRLRIALVATEDRLGEALERLNSLQPA</sequence>
<dbReference type="Proteomes" id="UP000631034">
    <property type="component" value="Unassembled WGS sequence"/>
</dbReference>
<dbReference type="InterPro" id="IPR004839">
    <property type="entry name" value="Aminotransferase_I/II_large"/>
</dbReference>
<dbReference type="GO" id="GO:0008483">
    <property type="term" value="F:transaminase activity"/>
    <property type="evidence" value="ECO:0007669"/>
    <property type="project" value="UniProtKB-KW"/>
</dbReference>